<proteinExistence type="predicted"/>
<keyword evidence="1" id="KW-0732">Signal</keyword>
<comment type="caution">
    <text evidence="2">The sequence shown here is derived from an EMBL/GenBank/DDBJ whole genome shotgun (WGS) entry which is preliminary data.</text>
</comment>
<evidence type="ECO:0000313" key="3">
    <source>
        <dbReference type="EMBL" id="CAL4771130.1"/>
    </source>
</evidence>
<dbReference type="EMBL" id="CAMXCT030000837">
    <property type="protein sequence ID" value="CAL4771130.1"/>
    <property type="molecule type" value="Genomic_DNA"/>
</dbReference>
<evidence type="ECO:0000313" key="4">
    <source>
        <dbReference type="Proteomes" id="UP001152797"/>
    </source>
</evidence>
<dbReference type="AlphaFoldDB" id="A0A9P1C2Y1"/>
<accession>A0A9P1C2Y1</accession>
<dbReference type="InterPro" id="IPR029063">
    <property type="entry name" value="SAM-dependent_MTases_sf"/>
</dbReference>
<protein>
    <submittedName>
        <fullName evidence="3">Macrocin O-methyltransferase</fullName>
    </submittedName>
</protein>
<evidence type="ECO:0000256" key="1">
    <source>
        <dbReference type="SAM" id="SignalP"/>
    </source>
</evidence>
<dbReference type="Pfam" id="PF05711">
    <property type="entry name" value="TylF"/>
    <property type="match status" value="1"/>
</dbReference>
<feature type="chain" id="PRO_5043270024" evidence="1">
    <location>
        <begin position="25"/>
        <end position="589"/>
    </location>
</feature>
<feature type="signal peptide" evidence="1">
    <location>
        <begin position="1"/>
        <end position="24"/>
    </location>
</feature>
<gene>
    <name evidence="2" type="ORF">C1SCF055_LOCUS11398</name>
</gene>
<name>A0A9P1C2Y1_9DINO</name>
<dbReference type="PANTHER" id="PTHR40036:SF1">
    <property type="entry name" value="MACROCIN O-METHYLTRANSFERASE"/>
    <property type="match status" value="1"/>
</dbReference>
<dbReference type="InterPro" id="IPR008884">
    <property type="entry name" value="TylF_MeTrfase"/>
</dbReference>
<dbReference type="EMBL" id="CAMXCT020000837">
    <property type="protein sequence ID" value="CAL1137193.1"/>
    <property type="molecule type" value="Genomic_DNA"/>
</dbReference>
<dbReference type="EMBL" id="CAMXCT010000837">
    <property type="protein sequence ID" value="CAI3983818.1"/>
    <property type="molecule type" value="Genomic_DNA"/>
</dbReference>
<dbReference type="Proteomes" id="UP001152797">
    <property type="component" value="Unassembled WGS sequence"/>
</dbReference>
<reference evidence="3 4" key="2">
    <citation type="submission" date="2024-05" db="EMBL/GenBank/DDBJ databases">
        <authorList>
            <person name="Chen Y."/>
            <person name="Shah S."/>
            <person name="Dougan E. K."/>
            <person name="Thang M."/>
            <person name="Chan C."/>
        </authorList>
    </citation>
    <scope>NUCLEOTIDE SEQUENCE [LARGE SCALE GENOMIC DNA]</scope>
</reference>
<organism evidence="2">
    <name type="scientific">Cladocopium goreaui</name>
    <dbReference type="NCBI Taxonomy" id="2562237"/>
    <lineage>
        <taxon>Eukaryota</taxon>
        <taxon>Sar</taxon>
        <taxon>Alveolata</taxon>
        <taxon>Dinophyceae</taxon>
        <taxon>Suessiales</taxon>
        <taxon>Symbiodiniaceae</taxon>
        <taxon>Cladocopium</taxon>
    </lineage>
</organism>
<evidence type="ECO:0000313" key="2">
    <source>
        <dbReference type="EMBL" id="CAI3983818.1"/>
    </source>
</evidence>
<dbReference type="PANTHER" id="PTHR40036">
    <property type="entry name" value="MACROCIN O-METHYLTRANSFERASE"/>
    <property type="match status" value="1"/>
</dbReference>
<dbReference type="Gene3D" id="3.40.50.150">
    <property type="entry name" value="Vaccinia Virus protein VP39"/>
    <property type="match status" value="1"/>
</dbReference>
<keyword evidence="4" id="KW-1185">Reference proteome</keyword>
<sequence>MVMLPWRTAHWLSICLVEVTGATAALSQINEQNSQNYCSSLPLPQLRQSTYHELLGLFSHHIASYIFIDVHDYGADQQQHVRSSMALAIQELGNLETWLDLANVFQNSQDDVALYCPHVEHELSLVIRKLLLPTGVLKEWTAVILYNLRHAPSWLSPPSRVELLVKHTLGHVQRVKWPSAETLLTSHPLANSWPFPRFELDDVKQGLWRYLVERFKDLEIWTGTQTLQDMKVPEFLMTGHPFYEGLETAMSKMCRFVLTGDLLRLNETALPPFAQHLVLADEELALEFERPQRHCYLLAWRFDADLSASARRVIERGCKIDQFWSDKLVEAVGHSRLLGPLERARFLTTSAIAAEVVQVAMGEFFFRQLQTFSVDVAEMLCEALELTRRLPGIYLEIGVFKGASAFVVLQYLERQRAISRPVVLMDTFSGFNYSEAADSMDRGWHGTHKVFADPMEHMNYLQDFLGQTSVPFTLLQANILSDDVPHEDIAVANIDVDMFETTLAALTKVAPRIVLGGVILLEDVTATPLLTGSLAALDEFLESKNGLDFSKLLTRGGVLLIRVKSHDVDVPTSCESEKSLALQNCFDHL</sequence>
<reference evidence="2" key="1">
    <citation type="submission" date="2022-10" db="EMBL/GenBank/DDBJ databases">
        <authorList>
            <person name="Chen Y."/>
            <person name="Dougan E. K."/>
            <person name="Chan C."/>
            <person name="Rhodes N."/>
            <person name="Thang M."/>
        </authorList>
    </citation>
    <scope>NUCLEOTIDE SEQUENCE</scope>
</reference>